<evidence type="ECO:0000313" key="2">
    <source>
        <dbReference type="EMBL" id="MFE1355165.1"/>
    </source>
</evidence>
<feature type="region of interest" description="Disordered" evidence="1">
    <location>
        <begin position="37"/>
        <end position="61"/>
    </location>
</feature>
<dbReference type="RefSeq" id="WP_380324995.1">
    <property type="nucleotide sequence ID" value="NZ_JBHYPW010000027.1"/>
</dbReference>
<evidence type="ECO:0000313" key="3">
    <source>
        <dbReference type="Proteomes" id="UP001599542"/>
    </source>
</evidence>
<name>A0ABW6GQX4_9ACTN</name>
<feature type="compositionally biased region" description="Pro residues" evidence="1">
    <location>
        <begin position="39"/>
        <end position="50"/>
    </location>
</feature>
<evidence type="ECO:0000256" key="1">
    <source>
        <dbReference type="SAM" id="MobiDB-lite"/>
    </source>
</evidence>
<comment type="caution">
    <text evidence="2">The sequence shown here is derived from an EMBL/GenBank/DDBJ whole genome shotgun (WGS) entry which is preliminary data.</text>
</comment>
<keyword evidence="3" id="KW-1185">Reference proteome</keyword>
<accession>A0ABW6GQX4</accession>
<dbReference type="InterPro" id="IPR045677">
    <property type="entry name" value="DUF6197"/>
</dbReference>
<dbReference type="Pfam" id="PF19698">
    <property type="entry name" value="DUF6197"/>
    <property type="match status" value="1"/>
</dbReference>
<protein>
    <submittedName>
        <fullName evidence="2">Uncharacterized protein</fullName>
    </submittedName>
</protein>
<dbReference type="Proteomes" id="UP001599542">
    <property type="component" value="Unassembled WGS sequence"/>
</dbReference>
<sequence length="187" mass="20376">MTVPAPPFDRLDRLDPHELAQALGLVEEIERYLAGLPAPASPPAGPPAPAAGPYGSVRQPWNHGEALPRRSLLDRLARRPARPVEVTVAGHLRLTSRYLAEAGWTQGALWDARGRVCLLGAQTAVLAHGYGTAYTVRRARAQVMEVLHATGRPVPSPDVWNDRPGRRQAEVHALLERARARAHFLGI</sequence>
<dbReference type="EMBL" id="JBHYPX010000056">
    <property type="protein sequence ID" value="MFE1355165.1"/>
    <property type="molecule type" value="Genomic_DNA"/>
</dbReference>
<proteinExistence type="predicted"/>
<reference evidence="2 3" key="1">
    <citation type="submission" date="2024-09" db="EMBL/GenBank/DDBJ databases">
        <title>The Natural Products Discovery Center: Release of the First 8490 Sequenced Strains for Exploring Actinobacteria Biosynthetic Diversity.</title>
        <authorList>
            <person name="Kalkreuter E."/>
            <person name="Kautsar S.A."/>
            <person name="Yang D."/>
            <person name="Bader C.D."/>
            <person name="Teijaro C.N."/>
            <person name="Fluegel L."/>
            <person name="Davis C.M."/>
            <person name="Simpson J.R."/>
            <person name="Lauterbach L."/>
            <person name="Steele A.D."/>
            <person name="Gui C."/>
            <person name="Meng S."/>
            <person name="Li G."/>
            <person name="Viehrig K."/>
            <person name="Ye F."/>
            <person name="Su P."/>
            <person name="Kiefer A.F."/>
            <person name="Nichols A."/>
            <person name="Cepeda A.J."/>
            <person name="Yan W."/>
            <person name="Fan B."/>
            <person name="Jiang Y."/>
            <person name="Adhikari A."/>
            <person name="Zheng C.-J."/>
            <person name="Schuster L."/>
            <person name="Cowan T.M."/>
            <person name="Smanski M.J."/>
            <person name="Chevrette M.G."/>
            <person name="De Carvalho L.P.S."/>
            <person name="Shen B."/>
        </authorList>
    </citation>
    <scope>NUCLEOTIDE SEQUENCE [LARGE SCALE GENOMIC DNA]</scope>
    <source>
        <strain evidence="2 3">NPDC058753</strain>
    </source>
</reference>
<organism evidence="2 3">
    <name type="scientific">Kitasatospora phosalacinea</name>
    <dbReference type="NCBI Taxonomy" id="2065"/>
    <lineage>
        <taxon>Bacteria</taxon>
        <taxon>Bacillati</taxon>
        <taxon>Actinomycetota</taxon>
        <taxon>Actinomycetes</taxon>
        <taxon>Kitasatosporales</taxon>
        <taxon>Streptomycetaceae</taxon>
        <taxon>Kitasatospora</taxon>
    </lineage>
</organism>
<gene>
    <name evidence="2" type="ORF">ACFW6T_24550</name>
</gene>